<protein>
    <submittedName>
        <fullName evidence="1">(rape) hypothetical protein</fullName>
    </submittedName>
</protein>
<accession>A0A816KQI5</accession>
<reference evidence="1" key="1">
    <citation type="submission" date="2021-01" db="EMBL/GenBank/DDBJ databases">
        <authorList>
            <consortium name="Genoscope - CEA"/>
            <person name="William W."/>
        </authorList>
    </citation>
    <scope>NUCLEOTIDE SEQUENCE</scope>
</reference>
<dbReference type="AlphaFoldDB" id="A0A816KQI5"/>
<proteinExistence type="predicted"/>
<evidence type="ECO:0000313" key="1">
    <source>
        <dbReference type="EMBL" id="CAF1925226.1"/>
    </source>
</evidence>
<name>A0A816KQI5_BRANA</name>
<sequence>MSSCVTETWYNLPGNLLVWYLAWIDKGYYFAVWHCWKERKRVQIRGRSLHFNPTNGIMKIMGFEIQALRVKQVVAVLLHNSRMHDYVIGLPGDATLETSLTLLSQFIKEDVHKTKFCKEWGFKYKATTGHSEESCFWGKNKSELFQTFSAFDLFFSGSSLVSNQLHCMEVDNGVKSCD</sequence>
<dbReference type="EMBL" id="HG994369">
    <property type="protein sequence ID" value="CAF1925226.1"/>
    <property type="molecule type" value="Genomic_DNA"/>
</dbReference>
<dbReference type="Proteomes" id="UP001295469">
    <property type="component" value="Chromosome C05"/>
</dbReference>
<gene>
    <name evidence="1" type="ORF">DARMORV10_C05P10940.1</name>
</gene>
<organism evidence="1">
    <name type="scientific">Brassica napus</name>
    <name type="common">Rape</name>
    <dbReference type="NCBI Taxonomy" id="3708"/>
    <lineage>
        <taxon>Eukaryota</taxon>
        <taxon>Viridiplantae</taxon>
        <taxon>Streptophyta</taxon>
        <taxon>Embryophyta</taxon>
        <taxon>Tracheophyta</taxon>
        <taxon>Spermatophyta</taxon>
        <taxon>Magnoliopsida</taxon>
        <taxon>eudicotyledons</taxon>
        <taxon>Gunneridae</taxon>
        <taxon>Pentapetalae</taxon>
        <taxon>rosids</taxon>
        <taxon>malvids</taxon>
        <taxon>Brassicales</taxon>
        <taxon>Brassicaceae</taxon>
        <taxon>Brassiceae</taxon>
        <taxon>Brassica</taxon>
    </lineage>
</organism>